<evidence type="ECO:0000256" key="5">
    <source>
        <dbReference type="PROSITE-ProRule" id="PRU00339"/>
    </source>
</evidence>
<dbReference type="PANTHER" id="PTHR47870:SF4">
    <property type="entry name" value="CYTOCHROME C-TYPE BIOGENESIS PROTEIN CYCH"/>
    <property type="match status" value="1"/>
</dbReference>
<dbReference type="EMBL" id="VWXX01000039">
    <property type="protein sequence ID" value="KAA6182909.1"/>
    <property type="molecule type" value="Genomic_DNA"/>
</dbReference>
<dbReference type="InterPro" id="IPR056412">
    <property type="entry name" value="Ig_CycH"/>
</dbReference>
<keyword evidence="2" id="KW-0677">Repeat</keyword>
<dbReference type="Proteomes" id="UP000322981">
    <property type="component" value="Unassembled WGS sequence"/>
</dbReference>
<dbReference type="InterPro" id="IPR011990">
    <property type="entry name" value="TPR-like_helical_dom_sf"/>
</dbReference>
<evidence type="ECO:0000256" key="3">
    <source>
        <dbReference type="ARBA" id="ARBA00022748"/>
    </source>
</evidence>
<dbReference type="GO" id="GO:0017004">
    <property type="term" value="P:cytochrome complex assembly"/>
    <property type="evidence" value="ECO:0007669"/>
    <property type="project" value="UniProtKB-KW"/>
</dbReference>
<dbReference type="GO" id="GO:0030313">
    <property type="term" value="C:cell envelope"/>
    <property type="evidence" value="ECO:0007669"/>
    <property type="project" value="UniProtKB-SubCell"/>
</dbReference>
<dbReference type="InterPro" id="IPR051263">
    <property type="entry name" value="C-type_cytochrome_biogenesis"/>
</dbReference>
<comment type="subcellular location">
    <subcellularLocation>
        <location evidence="1">Cell envelope</location>
    </subcellularLocation>
</comment>
<evidence type="ECO:0000256" key="4">
    <source>
        <dbReference type="ARBA" id="ARBA00022803"/>
    </source>
</evidence>
<dbReference type="InterPro" id="IPR017560">
    <property type="entry name" value="Cyt_c_biogenesis_CcmI"/>
</dbReference>
<dbReference type="InterPro" id="IPR056413">
    <property type="entry name" value="TPR_CcmH_CycH"/>
</dbReference>
<keyword evidence="4 5" id="KW-0802">TPR repeat</keyword>
<evidence type="ECO:0000256" key="1">
    <source>
        <dbReference type="ARBA" id="ARBA00004196"/>
    </source>
</evidence>
<dbReference type="AlphaFoldDB" id="A0A5M8FE30"/>
<organism evidence="9 10">
    <name type="scientific">Thiohalocapsa marina</name>
    <dbReference type="NCBI Taxonomy" id="424902"/>
    <lineage>
        <taxon>Bacteria</taxon>
        <taxon>Pseudomonadati</taxon>
        <taxon>Pseudomonadota</taxon>
        <taxon>Gammaproteobacteria</taxon>
        <taxon>Chromatiales</taxon>
        <taxon>Chromatiaceae</taxon>
        <taxon>Thiohalocapsa</taxon>
    </lineage>
</organism>
<dbReference type="Pfam" id="PF23914">
    <property type="entry name" value="TPR_CcmH_CycH"/>
    <property type="match status" value="1"/>
</dbReference>
<evidence type="ECO:0000256" key="6">
    <source>
        <dbReference type="SAM" id="MobiDB-lite"/>
    </source>
</evidence>
<dbReference type="Pfam" id="PF23892">
    <property type="entry name" value="Ig_CycH"/>
    <property type="match status" value="1"/>
</dbReference>
<sequence>MTIFWILAAGLTGLAVLFVVAPLLQSTDNDAGTDDDIDLAQVNLALFKQQLAELDGDLASGKLDQTQYDAARHDLEREALQNLPPDTGARNAAAQDNAAQDFAPRPGASRLPGPRATALALLVAVPLSAFSFYLAVGNQQIIPQIEAAARAGGSGQGHAGGAGMPSLEVLVARLEDRMQQTPDDAEGWVMLGRTYFSIGDTAKAEGALARAYALLPTDTQVVLTYAEAVAANNGNNLQGRPAELIAEALALEPDNPTAQWLSGMGAFQRGQYNAAAAVWKKSLGQLDPQGEDAAELRQLIAAAEERAGVPPQMRTGATDDTGAEADLATGTTAKASAAAPVEAQATTTPAAAGLVVNVSLAPELQQGLDPRATVFVYAKAAAGPPMPLAAQRITVADLPATLRLDDSMAMAPAMTLSLFPQVVVGARVSPSGQATPQPGDLEGDAGPVANTSTDTVLVRIDRVRP</sequence>
<dbReference type="OrthoDB" id="9776053at2"/>
<feature type="region of interest" description="Disordered" evidence="6">
    <location>
        <begin position="429"/>
        <end position="451"/>
    </location>
</feature>
<accession>A0A5M8FE30</accession>
<name>A0A5M8FE30_9GAMM</name>
<dbReference type="PROSITE" id="PS50005">
    <property type="entry name" value="TPR"/>
    <property type="match status" value="1"/>
</dbReference>
<dbReference type="RefSeq" id="WP_150094600.1">
    <property type="nucleotide sequence ID" value="NZ_JBFUOH010000072.1"/>
</dbReference>
<feature type="domain" description="Cytochrome c-type biogenesis protein H Ig-like" evidence="7">
    <location>
        <begin position="355"/>
        <end position="461"/>
    </location>
</feature>
<dbReference type="InterPro" id="IPR019734">
    <property type="entry name" value="TPR_rpt"/>
</dbReference>
<evidence type="ECO:0000256" key="2">
    <source>
        <dbReference type="ARBA" id="ARBA00022737"/>
    </source>
</evidence>
<proteinExistence type="predicted"/>
<evidence type="ECO:0000313" key="10">
    <source>
        <dbReference type="Proteomes" id="UP000322981"/>
    </source>
</evidence>
<comment type="caution">
    <text evidence="9">The sequence shown here is derived from an EMBL/GenBank/DDBJ whole genome shotgun (WGS) entry which is preliminary data.</text>
</comment>
<protein>
    <submittedName>
        <fullName evidence="9">C-type cytochrome biogenesis protein CcmI</fullName>
    </submittedName>
</protein>
<dbReference type="SUPFAM" id="SSF48452">
    <property type="entry name" value="TPR-like"/>
    <property type="match status" value="1"/>
</dbReference>
<dbReference type="Gene3D" id="1.25.40.10">
    <property type="entry name" value="Tetratricopeptide repeat domain"/>
    <property type="match status" value="1"/>
</dbReference>
<dbReference type="PANTHER" id="PTHR47870">
    <property type="entry name" value="CYTOCHROME C-TYPE BIOGENESIS PROTEIN CCMH"/>
    <property type="match status" value="1"/>
</dbReference>
<evidence type="ECO:0000259" key="8">
    <source>
        <dbReference type="Pfam" id="PF23914"/>
    </source>
</evidence>
<keyword evidence="10" id="KW-1185">Reference proteome</keyword>
<dbReference type="NCBIfam" id="TIGR03142">
    <property type="entry name" value="cytochro_ccmI"/>
    <property type="match status" value="1"/>
</dbReference>
<reference evidence="9 10" key="1">
    <citation type="submission" date="2019-09" db="EMBL/GenBank/DDBJ databases">
        <title>Whole-genome sequence of the purple sulfur bacterium Thiohalocapsa marina DSM 19078.</title>
        <authorList>
            <person name="Kyndt J.A."/>
            <person name="Meyer T.E."/>
        </authorList>
    </citation>
    <scope>NUCLEOTIDE SEQUENCE [LARGE SCALE GENOMIC DNA]</scope>
    <source>
        <strain evidence="9 10">DSM 19078</strain>
    </source>
</reference>
<keyword evidence="3" id="KW-0201">Cytochrome c-type biogenesis</keyword>
<evidence type="ECO:0000259" key="7">
    <source>
        <dbReference type="Pfam" id="PF23892"/>
    </source>
</evidence>
<gene>
    <name evidence="9" type="primary">ccmI</name>
    <name evidence="9" type="ORF">F2Q65_16995</name>
</gene>
<feature type="domain" description="Cytochrome c-type biogenesis protein H TPR" evidence="8">
    <location>
        <begin position="170"/>
        <end position="290"/>
    </location>
</feature>
<evidence type="ECO:0000313" key="9">
    <source>
        <dbReference type="EMBL" id="KAA6182909.1"/>
    </source>
</evidence>
<dbReference type="GO" id="GO:0005886">
    <property type="term" value="C:plasma membrane"/>
    <property type="evidence" value="ECO:0007669"/>
    <property type="project" value="TreeGrafter"/>
</dbReference>
<feature type="repeat" description="TPR" evidence="5">
    <location>
        <begin position="185"/>
        <end position="218"/>
    </location>
</feature>